<feature type="region of interest" description="Disordered" evidence="1">
    <location>
        <begin position="1"/>
        <end position="155"/>
    </location>
</feature>
<gene>
    <name evidence="2" type="ORF">B0H17DRAFT_1210795</name>
</gene>
<feature type="compositionally biased region" description="Low complexity" evidence="1">
    <location>
        <begin position="125"/>
        <end position="135"/>
    </location>
</feature>
<reference evidence="2" key="1">
    <citation type="submission" date="2023-03" db="EMBL/GenBank/DDBJ databases">
        <title>Massive genome expansion in bonnet fungi (Mycena s.s.) driven by repeated elements and novel gene families across ecological guilds.</title>
        <authorList>
            <consortium name="Lawrence Berkeley National Laboratory"/>
            <person name="Harder C.B."/>
            <person name="Miyauchi S."/>
            <person name="Viragh M."/>
            <person name="Kuo A."/>
            <person name="Thoen E."/>
            <person name="Andreopoulos B."/>
            <person name="Lu D."/>
            <person name="Skrede I."/>
            <person name="Drula E."/>
            <person name="Henrissat B."/>
            <person name="Morin E."/>
            <person name="Kohler A."/>
            <person name="Barry K."/>
            <person name="LaButti K."/>
            <person name="Morin E."/>
            <person name="Salamov A."/>
            <person name="Lipzen A."/>
            <person name="Mereny Z."/>
            <person name="Hegedus B."/>
            <person name="Baldrian P."/>
            <person name="Stursova M."/>
            <person name="Weitz H."/>
            <person name="Taylor A."/>
            <person name="Grigoriev I.V."/>
            <person name="Nagy L.G."/>
            <person name="Martin F."/>
            <person name="Kauserud H."/>
        </authorList>
    </citation>
    <scope>NUCLEOTIDE SEQUENCE</scope>
    <source>
        <strain evidence="2">CBHHK067</strain>
    </source>
</reference>
<feature type="region of interest" description="Disordered" evidence="1">
    <location>
        <begin position="210"/>
        <end position="229"/>
    </location>
</feature>
<proteinExistence type="predicted"/>
<evidence type="ECO:0000313" key="3">
    <source>
        <dbReference type="Proteomes" id="UP001221757"/>
    </source>
</evidence>
<sequence>MNGKGDILGQRRTRSSAAPPTAKPVNADPTDVTPARKRARVDETLTAAPVLVPQSAPRALFRDQPPAAALDARPVSEGGQDSLPRRAPLRTQPATAEINPTPHPSPRRAGVLALPSPASELEVDAPAPSQAHPCAQAPPPAPAPLPHRAHTPTPTPTRAAAVKEAEAHLARASAGRRGGVQAEQAEQAVDNALEAQLAATWNLSRKEAALQEREGRRGGMGASSKKAAKSSVEPPLFAAAHLLLTGFLEPLGKSVRTCRMHTVVYIRHVNCHKNTKQLL</sequence>
<evidence type="ECO:0000313" key="2">
    <source>
        <dbReference type="EMBL" id="KAJ7665790.1"/>
    </source>
</evidence>
<feature type="compositionally biased region" description="Pro residues" evidence="1">
    <location>
        <begin position="136"/>
        <end position="145"/>
    </location>
</feature>
<accession>A0AAD7CVQ6</accession>
<name>A0AAD7CVQ6_MYCRO</name>
<dbReference type="Proteomes" id="UP001221757">
    <property type="component" value="Unassembled WGS sequence"/>
</dbReference>
<organism evidence="2 3">
    <name type="scientific">Mycena rosella</name>
    <name type="common">Pink bonnet</name>
    <name type="synonym">Agaricus rosellus</name>
    <dbReference type="NCBI Taxonomy" id="1033263"/>
    <lineage>
        <taxon>Eukaryota</taxon>
        <taxon>Fungi</taxon>
        <taxon>Dikarya</taxon>
        <taxon>Basidiomycota</taxon>
        <taxon>Agaricomycotina</taxon>
        <taxon>Agaricomycetes</taxon>
        <taxon>Agaricomycetidae</taxon>
        <taxon>Agaricales</taxon>
        <taxon>Marasmiineae</taxon>
        <taxon>Mycenaceae</taxon>
        <taxon>Mycena</taxon>
    </lineage>
</organism>
<dbReference type="AlphaFoldDB" id="A0AAD7CVQ6"/>
<comment type="caution">
    <text evidence="2">The sequence shown here is derived from an EMBL/GenBank/DDBJ whole genome shotgun (WGS) entry which is preliminary data.</text>
</comment>
<protein>
    <submittedName>
        <fullName evidence="2">Uncharacterized protein</fullName>
    </submittedName>
</protein>
<evidence type="ECO:0000256" key="1">
    <source>
        <dbReference type="SAM" id="MobiDB-lite"/>
    </source>
</evidence>
<dbReference type="EMBL" id="JARKIE010000212">
    <property type="protein sequence ID" value="KAJ7665790.1"/>
    <property type="molecule type" value="Genomic_DNA"/>
</dbReference>
<keyword evidence="3" id="KW-1185">Reference proteome</keyword>